<dbReference type="EMBL" id="BNJG01000004">
    <property type="protein sequence ID" value="GHO59993.1"/>
    <property type="molecule type" value="Genomic_DNA"/>
</dbReference>
<protein>
    <submittedName>
        <fullName evidence="2">Oxidoreductase</fullName>
    </submittedName>
</protein>
<dbReference type="InterPro" id="IPR002346">
    <property type="entry name" value="Mopterin_DH_FAD-bd"/>
</dbReference>
<organism evidence="2 3">
    <name type="scientific">Ktedonobacter robiniae</name>
    <dbReference type="NCBI Taxonomy" id="2778365"/>
    <lineage>
        <taxon>Bacteria</taxon>
        <taxon>Bacillati</taxon>
        <taxon>Chloroflexota</taxon>
        <taxon>Ktedonobacteria</taxon>
        <taxon>Ktedonobacterales</taxon>
        <taxon>Ktedonobacteraceae</taxon>
        <taxon>Ktedonobacter</taxon>
    </lineage>
</organism>
<dbReference type="Gene3D" id="3.30.390.50">
    <property type="entry name" value="CO dehydrogenase flavoprotein, C-terminal domain"/>
    <property type="match status" value="1"/>
</dbReference>
<dbReference type="Pfam" id="PF00941">
    <property type="entry name" value="FAD_binding_5"/>
    <property type="match status" value="1"/>
</dbReference>
<accession>A0ABQ3V4R3</accession>
<dbReference type="SUPFAM" id="SSF56176">
    <property type="entry name" value="FAD-binding/transporter-associated domain-like"/>
    <property type="match status" value="1"/>
</dbReference>
<dbReference type="Pfam" id="PF03450">
    <property type="entry name" value="CO_deh_flav_C"/>
    <property type="match status" value="1"/>
</dbReference>
<dbReference type="InterPro" id="IPR005107">
    <property type="entry name" value="CO_DH_flav_C"/>
</dbReference>
<evidence type="ECO:0000313" key="3">
    <source>
        <dbReference type="Proteomes" id="UP000654345"/>
    </source>
</evidence>
<dbReference type="RefSeq" id="WP_201376182.1">
    <property type="nucleotide sequence ID" value="NZ_BNJG01000004.1"/>
</dbReference>
<dbReference type="SUPFAM" id="SSF55447">
    <property type="entry name" value="CO dehydrogenase flavoprotein C-terminal domain-like"/>
    <property type="match status" value="1"/>
</dbReference>
<evidence type="ECO:0000313" key="2">
    <source>
        <dbReference type="EMBL" id="GHO59993.1"/>
    </source>
</evidence>
<proteinExistence type="predicted"/>
<dbReference type="PANTHER" id="PTHR42659:SF1">
    <property type="entry name" value="OXIDOREDUCTASE"/>
    <property type="match status" value="1"/>
</dbReference>
<dbReference type="InterPro" id="IPR036318">
    <property type="entry name" value="FAD-bd_PCMH-like_sf"/>
</dbReference>
<evidence type="ECO:0000259" key="1">
    <source>
        <dbReference type="SMART" id="SM01092"/>
    </source>
</evidence>
<dbReference type="Gene3D" id="3.30.465.10">
    <property type="match status" value="1"/>
</dbReference>
<keyword evidence="3" id="KW-1185">Reference proteome</keyword>
<dbReference type="InterPro" id="IPR016169">
    <property type="entry name" value="FAD-bd_PCMH_sub2"/>
</dbReference>
<dbReference type="SMART" id="SM01092">
    <property type="entry name" value="CO_deh_flav_C"/>
    <property type="match status" value="1"/>
</dbReference>
<sequence length="315" mass="34688">MIYFPETVDELARLSGEIRAGGTALHDRRRLGLSHGPLIDLRNIVALENLNLSKPSIGAMVTLEHLGEHPWIQKNYAALAEAIAHIATPQIRRVATVGGNLLQRNRCWYYREKDLECYKKGGDHCSARREGQVYDVCWDLGPCITPHPSTLGVVFLAYDAVVQTLKSPGLSIEQLFGDGRSASCDHYLPASDILCAVELPPPVPEVSGYRRVSDRTFAAWPLIEMVVRLQGEQYISHAHIAVGGIASVPVRLAWVEDFLTGQPLEQMVFSRAADLAADPIVATELVASSKYKLVLLKNCLQALLQTCAHSLQRSC</sequence>
<reference evidence="2 3" key="1">
    <citation type="journal article" date="2021" name="Int. J. Syst. Evol. Microbiol.">
        <title>Reticulibacter mediterranei gen. nov., sp. nov., within the new family Reticulibacteraceae fam. nov., and Ktedonospora formicarum gen. nov., sp. nov., Ktedonobacter robiniae sp. nov., Dictyobacter formicarum sp. nov. and Dictyobacter arantiisoli sp. nov., belonging to the class Ktedonobacteria.</title>
        <authorList>
            <person name="Yabe S."/>
            <person name="Zheng Y."/>
            <person name="Wang C.M."/>
            <person name="Sakai Y."/>
            <person name="Abe K."/>
            <person name="Yokota A."/>
            <person name="Donadio S."/>
            <person name="Cavaletti L."/>
            <person name="Monciardini P."/>
        </authorList>
    </citation>
    <scope>NUCLEOTIDE SEQUENCE [LARGE SCALE GENOMIC DNA]</scope>
    <source>
        <strain evidence="2 3">SOSP1-30</strain>
    </source>
</reference>
<name>A0ABQ3V4R3_9CHLR</name>
<dbReference type="InterPro" id="IPR036683">
    <property type="entry name" value="CO_DH_flav_C_dom_sf"/>
</dbReference>
<feature type="domain" description="CO dehydrogenase flavoprotein C-terminal" evidence="1">
    <location>
        <begin position="207"/>
        <end position="307"/>
    </location>
</feature>
<dbReference type="PANTHER" id="PTHR42659">
    <property type="entry name" value="XANTHINE DEHYDROGENASE SUBUNIT C-RELATED"/>
    <property type="match status" value="1"/>
</dbReference>
<comment type="caution">
    <text evidence="2">The sequence shown here is derived from an EMBL/GenBank/DDBJ whole genome shotgun (WGS) entry which is preliminary data.</text>
</comment>
<dbReference type="InterPro" id="IPR051312">
    <property type="entry name" value="Diverse_Substr_Oxidored"/>
</dbReference>
<dbReference type="Proteomes" id="UP000654345">
    <property type="component" value="Unassembled WGS sequence"/>
</dbReference>
<gene>
    <name evidence="2" type="ORF">KSB_84680</name>
</gene>